<dbReference type="Pfam" id="PF13466">
    <property type="entry name" value="STAS_2"/>
    <property type="match status" value="1"/>
</dbReference>
<dbReference type="EMBL" id="FNPH01000003">
    <property type="protein sequence ID" value="SDY70276.1"/>
    <property type="molecule type" value="Genomic_DNA"/>
</dbReference>
<reference evidence="4" key="1">
    <citation type="submission" date="2016-10" db="EMBL/GenBank/DDBJ databases">
        <authorList>
            <person name="Varghese N."/>
            <person name="Submissions S."/>
        </authorList>
    </citation>
    <scope>NUCLEOTIDE SEQUENCE [LARGE SCALE GENOMIC DNA]</scope>
    <source>
        <strain evidence="4">DSM 45245</strain>
    </source>
</reference>
<dbReference type="SUPFAM" id="SSF52091">
    <property type="entry name" value="SpoIIaa-like"/>
    <property type="match status" value="1"/>
</dbReference>
<dbReference type="STRING" id="405436.SAMN05444365_103183"/>
<sequence length="137" mass="14136">MGVAVGTEMWHGDPAPPVLVIGAAIGRADIPALCARLAELVVPLPAQGAVVVCDVSAVVEPSAVILDVLARLRLTARRLGADIRVHAAHANLCQLLALTGLGAVTPLGSALQPHWQAEEREQPLDVEEGGDRADPLG</sequence>
<evidence type="ECO:0000313" key="3">
    <source>
        <dbReference type="EMBL" id="SDY70276.1"/>
    </source>
</evidence>
<dbReference type="InterPro" id="IPR036513">
    <property type="entry name" value="STAS_dom_sf"/>
</dbReference>
<gene>
    <name evidence="3" type="ORF">SAMN05444365_103183</name>
</gene>
<dbReference type="InterPro" id="IPR058548">
    <property type="entry name" value="MlaB-like_STAS"/>
</dbReference>
<evidence type="ECO:0000313" key="4">
    <source>
        <dbReference type="Proteomes" id="UP000242415"/>
    </source>
</evidence>
<dbReference type="Gene3D" id="3.30.750.24">
    <property type="entry name" value="STAS domain"/>
    <property type="match status" value="1"/>
</dbReference>
<dbReference type="Proteomes" id="UP000242415">
    <property type="component" value="Unassembled WGS sequence"/>
</dbReference>
<accession>A0A1H3M132</accession>
<evidence type="ECO:0000259" key="2">
    <source>
        <dbReference type="Pfam" id="PF13466"/>
    </source>
</evidence>
<keyword evidence="4" id="KW-1185">Reference proteome</keyword>
<evidence type="ECO:0000256" key="1">
    <source>
        <dbReference type="SAM" id="MobiDB-lite"/>
    </source>
</evidence>
<name>A0A1H3M132_9ACTN</name>
<feature type="region of interest" description="Disordered" evidence="1">
    <location>
        <begin position="116"/>
        <end position="137"/>
    </location>
</feature>
<feature type="domain" description="MlaB-like STAS" evidence="2">
    <location>
        <begin position="20"/>
        <end position="101"/>
    </location>
</feature>
<dbReference type="AlphaFoldDB" id="A0A1H3M132"/>
<organism evidence="3 4">
    <name type="scientific">Micromonospora pattaloongensis</name>
    <dbReference type="NCBI Taxonomy" id="405436"/>
    <lineage>
        <taxon>Bacteria</taxon>
        <taxon>Bacillati</taxon>
        <taxon>Actinomycetota</taxon>
        <taxon>Actinomycetes</taxon>
        <taxon>Micromonosporales</taxon>
        <taxon>Micromonosporaceae</taxon>
        <taxon>Micromonospora</taxon>
    </lineage>
</organism>
<proteinExistence type="predicted"/>
<protein>
    <submittedName>
        <fullName evidence="3">STAS domain-containing protein</fullName>
    </submittedName>
</protein>